<protein>
    <submittedName>
        <fullName evidence="1">Uncharacterized protein</fullName>
    </submittedName>
</protein>
<gene>
    <name evidence="1" type="ORF">GE061_004488</name>
</gene>
<sequence>MERVLRSSKAGTEDATWWEIANHNRFWRPLVAERGISERLLSGTNGNFFTVLRNCKWAEICFSYYRQVLTNWAKQRCKITKAPDSTDTTEIHLPYMVRVFEPPDHHFVEILELKGGDFVPLDKIRLPSDPSSDISYDLTMNKNNVFVVYEWNKAIIFKLSNGSFRFDRALFFLDTGEFVSCFKESEIGECLRLYSSMEQIFPVAVSEEIIWMYWLYPTFVVKAIYAWNYIKSEWLLSLHPSSISPFPTLSTSDKYISWFFDSQFLVYSLDGKKLFQQGADEIIKVEWTQSGCGFISLKDGRREASYVDFLNPVIVALDVEDPLAIALHGSERLAYCLCKLGKQATIACASTLTGELKWQTIISKSKEDLVPPLDVKSAPKMCVIHGKHLVIHDINVFSENIFTNYALSLYSASDGQLEWCHRFAPYNASIMVNHLSDHFIMIVSEDPDDIANNQRLTLAEKMMKELIVDEEQSLALARAIVEAWAANEKGFSVNLLVDTTKQFLEQKLNLVAPNGVHVRDMHLSFAYEFGPCIKRSIAKVLKLEHQRGNYIELRIDDPFKTRVNVWDPYEVGEANCSALNLRPSHQNQAGSTSKDGFPPSKTNLEMDCNVASILANCEQCSAQDEIMAVCRDDHQNQDNDDDESEDFNMVSRRVRIYNFLSGDQRL</sequence>
<dbReference type="EMBL" id="WIXP02000012">
    <property type="protein sequence ID" value="KAF6202091.1"/>
    <property type="molecule type" value="Genomic_DNA"/>
</dbReference>
<reference evidence="1" key="1">
    <citation type="journal article" date="2021" name="Mol. Ecol. Resour.">
        <title>Apolygus lucorum genome provides insights into omnivorousness and mesophyll feeding.</title>
        <authorList>
            <person name="Liu Y."/>
            <person name="Liu H."/>
            <person name="Wang H."/>
            <person name="Huang T."/>
            <person name="Liu B."/>
            <person name="Yang B."/>
            <person name="Yin L."/>
            <person name="Li B."/>
            <person name="Zhang Y."/>
            <person name="Zhang S."/>
            <person name="Jiang F."/>
            <person name="Zhang X."/>
            <person name="Ren Y."/>
            <person name="Wang B."/>
            <person name="Wang S."/>
            <person name="Lu Y."/>
            <person name="Wu K."/>
            <person name="Fan W."/>
            <person name="Wang G."/>
        </authorList>
    </citation>
    <scope>NUCLEOTIDE SEQUENCE</scope>
    <source>
        <strain evidence="1">12Hb</strain>
    </source>
</reference>
<evidence type="ECO:0000313" key="2">
    <source>
        <dbReference type="Proteomes" id="UP000466442"/>
    </source>
</evidence>
<dbReference type="AlphaFoldDB" id="A0A8S9X1A3"/>
<accession>A0A8S9X1A3</accession>
<keyword evidence="2" id="KW-1185">Reference proteome</keyword>
<comment type="caution">
    <text evidence="1">The sequence shown here is derived from an EMBL/GenBank/DDBJ whole genome shotgun (WGS) entry which is preliminary data.</text>
</comment>
<organism evidence="1 2">
    <name type="scientific">Apolygus lucorum</name>
    <name type="common">Small green plant bug</name>
    <name type="synonym">Lygocoris lucorum</name>
    <dbReference type="NCBI Taxonomy" id="248454"/>
    <lineage>
        <taxon>Eukaryota</taxon>
        <taxon>Metazoa</taxon>
        <taxon>Ecdysozoa</taxon>
        <taxon>Arthropoda</taxon>
        <taxon>Hexapoda</taxon>
        <taxon>Insecta</taxon>
        <taxon>Pterygota</taxon>
        <taxon>Neoptera</taxon>
        <taxon>Paraneoptera</taxon>
        <taxon>Hemiptera</taxon>
        <taxon>Heteroptera</taxon>
        <taxon>Panheteroptera</taxon>
        <taxon>Cimicomorpha</taxon>
        <taxon>Miridae</taxon>
        <taxon>Mirini</taxon>
        <taxon>Apolygus</taxon>
    </lineage>
</organism>
<proteinExistence type="predicted"/>
<name>A0A8S9X1A3_APOLU</name>
<evidence type="ECO:0000313" key="1">
    <source>
        <dbReference type="EMBL" id="KAF6202091.1"/>
    </source>
</evidence>
<dbReference type="Proteomes" id="UP000466442">
    <property type="component" value="Linkage Group LG12"/>
</dbReference>